<dbReference type="EMBL" id="ML735256">
    <property type="protein sequence ID" value="KAE8390308.1"/>
    <property type="molecule type" value="Genomic_DNA"/>
</dbReference>
<feature type="transmembrane region" description="Helical" evidence="1">
    <location>
        <begin position="186"/>
        <end position="207"/>
    </location>
</feature>
<feature type="transmembrane region" description="Helical" evidence="1">
    <location>
        <begin position="134"/>
        <end position="151"/>
    </location>
</feature>
<name>A0A5N7C8Z5_PETAA</name>
<proteinExistence type="predicted"/>
<evidence type="ECO:0000256" key="1">
    <source>
        <dbReference type="SAM" id="Phobius"/>
    </source>
</evidence>
<keyword evidence="1" id="KW-0812">Transmembrane</keyword>
<organism evidence="2">
    <name type="scientific">Petromyces alliaceus</name>
    <name type="common">Aspergillus alliaceus</name>
    <dbReference type="NCBI Taxonomy" id="209559"/>
    <lineage>
        <taxon>Eukaryota</taxon>
        <taxon>Fungi</taxon>
        <taxon>Dikarya</taxon>
        <taxon>Ascomycota</taxon>
        <taxon>Pezizomycotina</taxon>
        <taxon>Eurotiomycetes</taxon>
        <taxon>Eurotiomycetidae</taxon>
        <taxon>Eurotiales</taxon>
        <taxon>Aspergillaceae</taxon>
        <taxon>Aspergillus</taxon>
        <taxon>Aspergillus subgen. Circumdati</taxon>
    </lineage>
</organism>
<protein>
    <submittedName>
        <fullName evidence="2">Uncharacterized protein</fullName>
    </submittedName>
</protein>
<feature type="transmembrane region" description="Helical" evidence="1">
    <location>
        <begin position="278"/>
        <end position="300"/>
    </location>
</feature>
<keyword evidence="1" id="KW-1133">Transmembrane helix</keyword>
<dbReference type="Proteomes" id="UP000326877">
    <property type="component" value="Unassembled WGS sequence"/>
</dbReference>
<reference evidence="2" key="1">
    <citation type="submission" date="2019-04" db="EMBL/GenBank/DDBJ databases">
        <title>Friends and foes A comparative genomics studyof 23 Aspergillus species from section Flavi.</title>
        <authorList>
            <consortium name="DOE Joint Genome Institute"/>
            <person name="Kjaerbolling I."/>
            <person name="Vesth T."/>
            <person name="Frisvad J.C."/>
            <person name="Nybo J.L."/>
            <person name="Theobald S."/>
            <person name="Kildgaard S."/>
            <person name="Isbrandt T."/>
            <person name="Kuo A."/>
            <person name="Sato A."/>
            <person name="Lyhne E.K."/>
            <person name="Kogle M.E."/>
            <person name="Wiebenga A."/>
            <person name="Kun R.S."/>
            <person name="Lubbers R.J."/>
            <person name="Makela M.R."/>
            <person name="Barry K."/>
            <person name="Chovatia M."/>
            <person name="Clum A."/>
            <person name="Daum C."/>
            <person name="Haridas S."/>
            <person name="He G."/>
            <person name="LaButti K."/>
            <person name="Lipzen A."/>
            <person name="Mondo S."/>
            <person name="Riley R."/>
            <person name="Salamov A."/>
            <person name="Simmons B.A."/>
            <person name="Magnuson J.K."/>
            <person name="Henrissat B."/>
            <person name="Mortensen U.H."/>
            <person name="Larsen T.O."/>
            <person name="Devries R.P."/>
            <person name="Grigoriev I.V."/>
            <person name="Machida M."/>
            <person name="Baker S.E."/>
            <person name="Andersen M.R."/>
        </authorList>
    </citation>
    <scope>NUCLEOTIDE SEQUENCE [LARGE SCALE GENOMIC DNA]</scope>
    <source>
        <strain evidence="2">IBT 14317</strain>
    </source>
</reference>
<feature type="transmembrane region" description="Helical" evidence="1">
    <location>
        <begin position="219"/>
        <end position="243"/>
    </location>
</feature>
<sequence length="359" mass="40670">MLAIEHAAVLTNIICGLVARDNNHLPTDVIERVLSRYDNKTPPPPHLGQDQDHRALVRMQTLQSAMDRLVVRYISSYVGDLHADQFCDDAIGGEKIDYLPLPARSLTISMPFNPSRGIGQHECLWLRARRAMPLLVMSVAAFVAMFTVAPFNDTHAILVSCRYGEVVLQDQFYYVRFLGDFSRSGVLRFIPLSLFADYGVWYGIMLIESARQAHRLNILRLALLWGMLNMWGIAIVVPVYYFVYYLLTPLSTFDAADMRLTDRASTRTVLPTQLATHYATFLMAYLGPTLAQCQAAGFLLRSRSTVQHQTKLAHMKTFWQVNVLGKLNCIQSVTKVMKAQDPCTLNHRGRIRDIGRESF</sequence>
<dbReference type="AlphaFoldDB" id="A0A5N7C8Z5"/>
<gene>
    <name evidence="2" type="ORF">BDV23DRAFT_183601</name>
</gene>
<keyword evidence="1" id="KW-0472">Membrane</keyword>
<evidence type="ECO:0000313" key="2">
    <source>
        <dbReference type="EMBL" id="KAE8390308.1"/>
    </source>
</evidence>
<accession>A0A5N7C8Z5</accession>
<dbReference type="OrthoDB" id="10029326at2759"/>